<organism evidence="2">
    <name type="scientific">marine sediment metagenome</name>
    <dbReference type="NCBI Taxonomy" id="412755"/>
    <lineage>
        <taxon>unclassified sequences</taxon>
        <taxon>metagenomes</taxon>
        <taxon>ecological metagenomes</taxon>
    </lineage>
</organism>
<feature type="transmembrane region" description="Helical" evidence="1">
    <location>
        <begin position="12"/>
        <end position="29"/>
    </location>
</feature>
<keyword evidence="1" id="KW-0812">Transmembrane</keyword>
<proteinExistence type="predicted"/>
<keyword evidence="1" id="KW-1133">Transmembrane helix</keyword>
<protein>
    <recommendedName>
        <fullName evidence="3">LPXTG cell wall anchor domain-containing protein</fullName>
    </recommendedName>
</protein>
<gene>
    <name evidence="2" type="ORF">S06H3_01295</name>
</gene>
<accession>X1L2M9</accession>
<reference evidence="2" key="1">
    <citation type="journal article" date="2014" name="Front. Microbiol.">
        <title>High frequency of phylogenetically diverse reductive dehalogenase-homologous genes in deep subseafloor sedimentary metagenomes.</title>
        <authorList>
            <person name="Kawai M."/>
            <person name="Futagami T."/>
            <person name="Toyoda A."/>
            <person name="Takaki Y."/>
            <person name="Nishi S."/>
            <person name="Hori S."/>
            <person name="Arai W."/>
            <person name="Tsubouchi T."/>
            <person name="Morono Y."/>
            <person name="Uchiyama I."/>
            <person name="Ito T."/>
            <person name="Fujiyama A."/>
            <person name="Inagaki F."/>
            <person name="Takami H."/>
        </authorList>
    </citation>
    <scope>NUCLEOTIDE SEQUENCE</scope>
    <source>
        <strain evidence="2">Expedition CK06-06</strain>
    </source>
</reference>
<sequence length="61" mass="6832">MKTTGLFTQENIMIAGMIAAAGFGVWFFTRKKRARYPTGLEPSNGGEFDPRKVMIHRGELV</sequence>
<dbReference type="EMBL" id="BARV01000316">
    <property type="protein sequence ID" value="GAH96694.1"/>
    <property type="molecule type" value="Genomic_DNA"/>
</dbReference>
<evidence type="ECO:0000313" key="2">
    <source>
        <dbReference type="EMBL" id="GAH96694.1"/>
    </source>
</evidence>
<name>X1L2M9_9ZZZZ</name>
<evidence type="ECO:0000256" key="1">
    <source>
        <dbReference type="SAM" id="Phobius"/>
    </source>
</evidence>
<comment type="caution">
    <text evidence="2">The sequence shown here is derived from an EMBL/GenBank/DDBJ whole genome shotgun (WGS) entry which is preliminary data.</text>
</comment>
<keyword evidence="1" id="KW-0472">Membrane</keyword>
<evidence type="ECO:0008006" key="3">
    <source>
        <dbReference type="Google" id="ProtNLM"/>
    </source>
</evidence>
<dbReference type="NCBIfam" id="TIGR01167">
    <property type="entry name" value="LPXTG_anchor"/>
    <property type="match status" value="1"/>
</dbReference>
<dbReference type="AlphaFoldDB" id="X1L2M9"/>